<evidence type="ECO:0000313" key="3">
    <source>
        <dbReference type="Proteomes" id="UP001163293"/>
    </source>
</evidence>
<dbReference type="Proteomes" id="UP001163293">
    <property type="component" value="Plasmid unnamed7"/>
</dbReference>
<dbReference type="PROSITE" id="PS51257">
    <property type="entry name" value="PROKAR_LIPOPROTEIN"/>
    <property type="match status" value="1"/>
</dbReference>
<proteinExistence type="predicted"/>
<keyword evidence="2" id="KW-0614">Plasmid</keyword>
<evidence type="ECO:0000313" key="2">
    <source>
        <dbReference type="EMBL" id="UYW00256.1"/>
    </source>
</evidence>
<accession>A0AAX3EQK8</accession>
<evidence type="ECO:0000256" key="1">
    <source>
        <dbReference type="SAM" id="SignalP"/>
    </source>
</evidence>
<feature type="signal peptide" evidence="1">
    <location>
        <begin position="1"/>
        <end position="28"/>
    </location>
</feature>
<dbReference type="RefSeq" id="WP_264398951.1">
    <property type="nucleotide sequence ID" value="NZ_CP101184.1"/>
</dbReference>
<protein>
    <recommendedName>
        <fullName evidence="4">Lipoprotein</fullName>
    </recommendedName>
</protein>
<name>A0AAX3EQK8_PAEUR</name>
<feature type="chain" id="PRO_5043724321" description="Lipoprotein" evidence="1">
    <location>
        <begin position="29"/>
        <end position="174"/>
    </location>
</feature>
<gene>
    <name evidence="2" type="ORF">NL394_24205</name>
</gene>
<keyword evidence="3" id="KW-1185">Reference proteome</keyword>
<evidence type="ECO:0008006" key="4">
    <source>
        <dbReference type="Google" id="ProtNLM"/>
    </source>
</evidence>
<keyword evidence="1" id="KW-0732">Signal</keyword>
<geneLocation type="plasmid" evidence="2 3">
    <name>unnamed7</name>
</geneLocation>
<dbReference type="AlphaFoldDB" id="A0AAX3EQK8"/>
<sequence>MNKKNAAVVLTTGTLVLALAGCWGGSPASDQQPTSPTPDPAVSCIVSCQDVPQAEHTGPPSLAADEAATKAATEAAQKVMAAYTDTTKSKEDWFQTLAPLITTGYAQDAQYIQPSRLKARKIITGASVVPAEVADGHQVRVKFGTNAGDWVVIMTRASAGAPWLASNVLPLEAS</sequence>
<reference evidence="2" key="1">
    <citation type="submission" date="2022-07" db="EMBL/GenBank/DDBJ databases">
        <authorList>
            <person name="Wu T."/>
        </authorList>
    </citation>
    <scope>NUCLEOTIDE SEQUENCE</scope>
    <source>
        <strain evidence="2">SD-1</strain>
        <plasmid evidence="2">unnamed7</plasmid>
    </source>
</reference>
<organism evidence="2 3">
    <name type="scientific">Paenarthrobacter ureafaciens</name>
    <dbReference type="NCBI Taxonomy" id="37931"/>
    <lineage>
        <taxon>Bacteria</taxon>
        <taxon>Bacillati</taxon>
        <taxon>Actinomycetota</taxon>
        <taxon>Actinomycetes</taxon>
        <taxon>Micrococcales</taxon>
        <taxon>Micrococcaceae</taxon>
        <taxon>Paenarthrobacter</taxon>
    </lineage>
</organism>
<dbReference type="EMBL" id="CP101192">
    <property type="protein sequence ID" value="UYW00256.1"/>
    <property type="molecule type" value="Genomic_DNA"/>
</dbReference>